<dbReference type="OrthoDB" id="8004833at2"/>
<keyword evidence="2" id="KW-0614">Plasmid</keyword>
<evidence type="ECO:0000313" key="3">
    <source>
        <dbReference type="Proteomes" id="UP000008207"/>
    </source>
</evidence>
<evidence type="ECO:0000313" key="2">
    <source>
        <dbReference type="EMBL" id="ACL62869.1"/>
    </source>
</evidence>
<protein>
    <submittedName>
        <fullName evidence="2">Uncharacterized protein</fullName>
    </submittedName>
</protein>
<evidence type="ECO:0000256" key="1">
    <source>
        <dbReference type="SAM" id="SignalP"/>
    </source>
</evidence>
<dbReference type="AlphaFoldDB" id="B8IXN7"/>
<dbReference type="EMBL" id="CP001351">
    <property type="protein sequence ID" value="ACL62869.1"/>
    <property type="molecule type" value="Genomic_DNA"/>
</dbReference>
<feature type="chain" id="PRO_5002872026" evidence="1">
    <location>
        <begin position="24"/>
        <end position="84"/>
    </location>
</feature>
<gene>
    <name evidence="2" type="ordered locus">Mnod_7840</name>
</gene>
<dbReference type="Proteomes" id="UP000008207">
    <property type="component" value="Plasmid pMNOD02"/>
</dbReference>
<sequence>MQKIALGLCATAALLALPSTGSAQGFYFGPGGVQIDDGHRDYYEERRYRRERGMCRELRQACLYKEELGEEGMGNCRRYRRLCT</sequence>
<dbReference type="HOGENOM" id="CLU_166855_0_0_5"/>
<proteinExistence type="predicted"/>
<organism evidence="2 3">
    <name type="scientific">Methylobacterium nodulans (strain LMG 21967 / CNCM I-2342 / ORS 2060)</name>
    <dbReference type="NCBI Taxonomy" id="460265"/>
    <lineage>
        <taxon>Bacteria</taxon>
        <taxon>Pseudomonadati</taxon>
        <taxon>Pseudomonadota</taxon>
        <taxon>Alphaproteobacteria</taxon>
        <taxon>Hyphomicrobiales</taxon>
        <taxon>Methylobacteriaceae</taxon>
        <taxon>Methylobacterium</taxon>
    </lineage>
</organism>
<feature type="signal peptide" evidence="1">
    <location>
        <begin position="1"/>
        <end position="23"/>
    </location>
</feature>
<dbReference type="KEGG" id="mno:Mnod_7840"/>
<dbReference type="RefSeq" id="WP_012631075.1">
    <property type="nucleotide sequence ID" value="NC_011887.1"/>
</dbReference>
<reference evidence="3" key="1">
    <citation type="submission" date="2009-01" db="EMBL/GenBank/DDBJ databases">
        <title>Complete sequence of plasmid 2 of Methylobacterium nodulans ORS 2060.</title>
        <authorList>
            <consortium name="US DOE Joint Genome Institute"/>
            <person name="Lucas S."/>
            <person name="Copeland A."/>
            <person name="Lapidus A."/>
            <person name="Glavina del Rio T."/>
            <person name="Dalin E."/>
            <person name="Tice H."/>
            <person name="Bruce D."/>
            <person name="Goodwin L."/>
            <person name="Pitluck S."/>
            <person name="Sims D."/>
            <person name="Brettin T."/>
            <person name="Detter J.C."/>
            <person name="Han C."/>
            <person name="Larimer F."/>
            <person name="Land M."/>
            <person name="Hauser L."/>
            <person name="Kyrpides N."/>
            <person name="Ivanova N."/>
            <person name="Marx C.J."/>
            <person name="Richardson P."/>
        </authorList>
    </citation>
    <scope>NUCLEOTIDE SEQUENCE [LARGE SCALE GENOMIC DNA]</scope>
    <source>
        <strain evidence="3">LMG 21967 / CNCM I-2342 / ORS 2060</strain>
        <plasmid evidence="3">Plasmid pMNOD02</plasmid>
    </source>
</reference>
<name>B8IXN7_METNO</name>
<keyword evidence="1" id="KW-0732">Signal</keyword>
<accession>B8IXN7</accession>
<geneLocation type="plasmid" evidence="2 3">
    <name>pMNOD02</name>
</geneLocation>
<keyword evidence="3" id="KW-1185">Reference proteome</keyword>